<proteinExistence type="predicted"/>
<keyword evidence="2" id="KW-0472">Membrane</keyword>
<evidence type="ECO:0000313" key="3">
    <source>
        <dbReference type="EMBL" id="WTS10923.1"/>
    </source>
</evidence>
<keyword evidence="2" id="KW-0812">Transmembrane</keyword>
<name>A0AAU1U2R3_9ACTN</name>
<accession>A0AAU1U2R3</accession>
<evidence type="ECO:0008006" key="4">
    <source>
        <dbReference type="Google" id="ProtNLM"/>
    </source>
</evidence>
<evidence type="ECO:0000256" key="1">
    <source>
        <dbReference type="SAM" id="MobiDB-lite"/>
    </source>
</evidence>
<feature type="transmembrane region" description="Helical" evidence="2">
    <location>
        <begin position="39"/>
        <end position="61"/>
    </location>
</feature>
<dbReference type="EMBL" id="CP108195">
    <property type="protein sequence ID" value="WTS10923.1"/>
    <property type="molecule type" value="Genomic_DNA"/>
</dbReference>
<gene>
    <name evidence="3" type="ORF">OHU69_07495</name>
</gene>
<feature type="region of interest" description="Disordered" evidence="1">
    <location>
        <begin position="80"/>
        <end position="115"/>
    </location>
</feature>
<keyword evidence="2" id="KW-1133">Transmembrane helix</keyword>
<protein>
    <recommendedName>
        <fullName evidence="4">MFS transporter</fullName>
    </recommendedName>
</protein>
<sequence length="115" mass="12061">MPASRAARSRLPTAAAMCAAGWGANQFTPLAVDRTQERWPAVPVAAMFTTYLLGLLPGLLLGGPAADRLGRCLTVRPKARTAAGAGTRNRPGDAPHRGTALRLPVTARHSRLSLP</sequence>
<reference evidence="3" key="1">
    <citation type="submission" date="2022-10" db="EMBL/GenBank/DDBJ databases">
        <title>The complete genomes of actinobacterial strains from the NBC collection.</title>
        <authorList>
            <person name="Joergensen T.S."/>
            <person name="Alvarez Arevalo M."/>
            <person name="Sterndorff E.B."/>
            <person name="Faurdal D."/>
            <person name="Vuksanovic O."/>
            <person name="Mourched A.-S."/>
            <person name="Charusanti P."/>
            <person name="Shaw S."/>
            <person name="Blin K."/>
            <person name="Weber T."/>
        </authorList>
    </citation>
    <scope>NUCLEOTIDE SEQUENCE</scope>
    <source>
        <strain evidence="3">NBC_00119</strain>
    </source>
</reference>
<evidence type="ECO:0000256" key="2">
    <source>
        <dbReference type="SAM" id="Phobius"/>
    </source>
</evidence>
<dbReference type="AlphaFoldDB" id="A0AAU1U2R3"/>
<organism evidence="3">
    <name type="scientific">Streptomyces sp. NBC_00119</name>
    <dbReference type="NCBI Taxonomy" id="2975659"/>
    <lineage>
        <taxon>Bacteria</taxon>
        <taxon>Bacillati</taxon>
        <taxon>Actinomycetota</taxon>
        <taxon>Actinomycetes</taxon>
        <taxon>Kitasatosporales</taxon>
        <taxon>Streptomycetaceae</taxon>
        <taxon>Streptomyces</taxon>
    </lineage>
</organism>